<evidence type="ECO:0000313" key="2">
    <source>
        <dbReference type="Proteomes" id="UP000001971"/>
    </source>
</evidence>
<evidence type="ECO:0000313" key="1">
    <source>
        <dbReference type="EMBL" id="ABG13055.1"/>
    </source>
</evidence>
<gene>
    <name evidence="1" type="ordered locus">YPA_1088</name>
</gene>
<sequence length="75" mass="8228">MLDLAPITEGHSLADAFTNSVRLARQVGLAGGLTEAQACLLLAMLDGAETRASATRTPNFIEQFFYYFFKHFTSL</sequence>
<dbReference type="EMBL" id="CP000308">
    <property type="protein sequence ID" value="ABG13055.1"/>
    <property type="molecule type" value="Genomic_DNA"/>
</dbReference>
<dbReference type="Proteomes" id="UP000001971">
    <property type="component" value="Chromosome"/>
</dbReference>
<protein>
    <submittedName>
        <fullName evidence="1">Coenzyme F420-dependent N5,N10-methylene tetrahydromethanopterin reductase and related flavin-dependent oxidoreductases</fullName>
    </submittedName>
</protein>
<dbReference type="KEGG" id="ypa:YPA_1088"/>
<proteinExistence type="predicted"/>
<organism evidence="1 2">
    <name type="scientific">Yersinia pestis bv. Antiqua (strain Antiqua)</name>
    <dbReference type="NCBI Taxonomy" id="360102"/>
    <lineage>
        <taxon>Bacteria</taxon>
        <taxon>Pseudomonadati</taxon>
        <taxon>Pseudomonadota</taxon>
        <taxon>Gammaproteobacteria</taxon>
        <taxon>Enterobacterales</taxon>
        <taxon>Yersiniaceae</taxon>
        <taxon>Yersinia</taxon>
    </lineage>
</organism>
<accession>A0A0H2Y5Z9</accession>
<dbReference type="RefSeq" id="WP_002220165.1">
    <property type="nucleotide sequence ID" value="NC_008150.1"/>
</dbReference>
<reference evidence="1 2" key="1">
    <citation type="journal article" date="2006" name="J. Bacteriol.">
        <title>Complete genome sequence of Yersinia pestis strains Antiqua and Nepal516: evidence of gene reduction in an emerging pathogen.</title>
        <authorList>
            <person name="Chain P.S."/>
            <person name="Hu P."/>
            <person name="Malfatti S.A."/>
            <person name="Radnedge L."/>
            <person name="Larimer F."/>
            <person name="Vergez L.M."/>
            <person name="Worsham P."/>
            <person name="Chu M.C."/>
            <person name="Andersen G.L."/>
        </authorList>
    </citation>
    <scope>NUCLEOTIDE SEQUENCE [LARGE SCALE GENOMIC DNA]</scope>
    <source>
        <strain evidence="1 2">Antiqua</strain>
    </source>
</reference>
<name>A0A0H2Y5Z9_YERPA</name>
<dbReference type="AlphaFoldDB" id="A0A0H2Y5Z9"/>